<keyword evidence="2" id="KW-0472">Membrane</keyword>
<evidence type="ECO:0000256" key="1">
    <source>
        <dbReference type="SAM" id="MobiDB-lite"/>
    </source>
</evidence>
<dbReference type="Pfam" id="PF09527">
    <property type="entry name" value="ATPase_gene1"/>
    <property type="match status" value="1"/>
</dbReference>
<keyword evidence="2" id="KW-0812">Transmembrane</keyword>
<organism evidence="3 4">
    <name type="scientific">Magnetovibrio blakemorei</name>
    <dbReference type="NCBI Taxonomy" id="28181"/>
    <lineage>
        <taxon>Bacteria</taxon>
        <taxon>Pseudomonadati</taxon>
        <taxon>Pseudomonadota</taxon>
        <taxon>Alphaproteobacteria</taxon>
        <taxon>Rhodospirillales</taxon>
        <taxon>Magnetovibrionaceae</taxon>
        <taxon>Magnetovibrio</taxon>
    </lineage>
</organism>
<feature type="region of interest" description="Disordered" evidence="1">
    <location>
        <begin position="53"/>
        <end position="80"/>
    </location>
</feature>
<reference evidence="4" key="1">
    <citation type="submission" date="2016-07" db="EMBL/GenBank/DDBJ databases">
        <authorList>
            <person name="Florea S."/>
            <person name="Webb J.S."/>
            <person name="Jaromczyk J."/>
            <person name="Schardl C.L."/>
        </authorList>
    </citation>
    <scope>NUCLEOTIDE SEQUENCE [LARGE SCALE GENOMIC DNA]</scope>
    <source>
        <strain evidence="4">MV-1</strain>
    </source>
</reference>
<accession>A0A1E5Q905</accession>
<protein>
    <recommendedName>
        <fullName evidence="5">ATP synthase protein I</fullName>
    </recommendedName>
</protein>
<evidence type="ECO:0008006" key="5">
    <source>
        <dbReference type="Google" id="ProtNLM"/>
    </source>
</evidence>
<evidence type="ECO:0000313" key="3">
    <source>
        <dbReference type="EMBL" id="OEJ67932.1"/>
    </source>
</evidence>
<dbReference type="InterPro" id="IPR032820">
    <property type="entry name" value="ATPase_put"/>
</dbReference>
<proteinExistence type="predicted"/>
<dbReference type="AlphaFoldDB" id="A0A1E5Q905"/>
<name>A0A1E5Q905_9PROT</name>
<keyword evidence="4" id="KW-1185">Reference proteome</keyword>
<keyword evidence="2" id="KW-1133">Transmembrane helix</keyword>
<sequence length="80" mass="8659">MISALLVGVGMGWMLDRAFDTKPMMMVICIFLGGAAGLLNVYRTAMRMAGNIEKDSNESDADDATNENALPVDEDETSKK</sequence>
<dbReference type="InterPro" id="IPR016989">
    <property type="entry name" value="Atp1_alphaprobac"/>
</dbReference>
<gene>
    <name evidence="3" type="ORF">BEN30_07715</name>
</gene>
<dbReference type="STRING" id="28181.BEN30_07715"/>
<evidence type="ECO:0000313" key="4">
    <source>
        <dbReference type="Proteomes" id="UP000095347"/>
    </source>
</evidence>
<dbReference type="Proteomes" id="UP000095347">
    <property type="component" value="Unassembled WGS sequence"/>
</dbReference>
<evidence type="ECO:0000256" key="2">
    <source>
        <dbReference type="SAM" id="Phobius"/>
    </source>
</evidence>
<comment type="caution">
    <text evidence="3">The sequence shown here is derived from an EMBL/GenBank/DDBJ whole genome shotgun (WGS) entry which is preliminary data.</text>
</comment>
<feature type="transmembrane region" description="Helical" evidence="2">
    <location>
        <begin position="23"/>
        <end position="42"/>
    </location>
</feature>
<dbReference type="EMBL" id="MCGG01000018">
    <property type="protein sequence ID" value="OEJ67932.1"/>
    <property type="molecule type" value="Genomic_DNA"/>
</dbReference>
<dbReference type="PIRSF" id="PIRSF032126">
    <property type="entry name" value="F0F1_ATP_synthase_subunit_I"/>
    <property type="match status" value="1"/>
</dbReference>